<proteinExistence type="predicted"/>
<dbReference type="EMBL" id="KZ394228">
    <property type="protein sequence ID" value="PIO54639.1"/>
    <property type="molecule type" value="Genomic_DNA"/>
</dbReference>
<organism evidence="1 2">
    <name type="scientific">Teladorsagia circumcincta</name>
    <name type="common">Brown stomach worm</name>
    <name type="synonym">Ostertagia circumcincta</name>
    <dbReference type="NCBI Taxonomy" id="45464"/>
    <lineage>
        <taxon>Eukaryota</taxon>
        <taxon>Metazoa</taxon>
        <taxon>Ecdysozoa</taxon>
        <taxon>Nematoda</taxon>
        <taxon>Chromadorea</taxon>
        <taxon>Rhabditida</taxon>
        <taxon>Rhabditina</taxon>
        <taxon>Rhabditomorpha</taxon>
        <taxon>Strongyloidea</taxon>
        <taxon>Trichostrongylidae</taxon>
        <taxon>Teladorsagia</taxon>
    </lineage>
</organism>
<dbReference type="PANTHER" id="PTHR45903:SF1">
    <property type="entry name" value="GLUTAMATE-RICH WD REPEAT-CONTAINING PROTEIN 1"/>
    <property type="match status" value="1"/>
</dbReference>
<dbReference type="Gene3D" id="2.130.10.10">
    <property type="entry name" value="YVTN repeat-like/Quinoprotein amine dehydrogenase"/>
    <property type="match status" value="1"/>
</dbReference>
<dbReference type="Proteomes" id="UP000230423">
    <property type="component" value="Unassembled WGS sequence"/>
</dbReference>
<dbReference type="GO" id="GO:0042254">
    <property type="term" value="P:ribosome biogenesis"/>
    <property type="evidence" value="ECO:0007669"/>
    <property type="project" value="TreeGrafter"/>
</dbReference>
<keyword evidence="2" id="KW-1185">Reference proteome</keyword>
<dbReference type="GO" id="GO:0005730">
    <property type="term" value="C:nucleolus"/>
    <property type="evidence" value="ECO:0007669"/>
    <property type="project" value="TreeGrafter"/>
</dbReference>
<sequence length="70" mass="7762">MASGEDDQVTIWDIAVEADTQESVEGVPPQLMFLHLGQKEVKEVHWHPQINGLAVTTSLDGFNVFKTINV</sequence>
<dbReference type="InterPro" id="IPR051972">
    <property type="entry name" value="Glutamate-rich_WD_repeat"/>
</dbReference>
<evidence type="ECO:0000313" key="1">
    <source>
        <dbReference type="EMBL" id="PIO54639.1"/>
    </source>
</evidence>
<accession>A0A2G9T9K2</accession>
<dbReference type="AlphaFoldDB" id="A0A2G9T9K2"/>
<dbReference type="InterPro" id="IPR015943">
    <property type="entry name" value="WD40/YVTN_repeat-like_dom_sf"/>
</dbReference>
<dbReference type="PANTHER" id="PTHR45903">
    <property type="entry name" value="GLUTAMATE-RICH WD REPEAT-CONTAINING PROTEIN 1"/>
    <property type="match status" value="1"/>
</dbReference>
<name>A0A2G9T9K2_TELCI</name>
<dbReference type="OrthoDB" id="2161379at2759"/>
<gene>
    <name evidence="1" type="ORF">TELCIR_23991</name>
</gene>
<evidence type="ECO:0000313" key="2">
    <source>
        <dbReference type="Proteomes" id="UP000230423"/>
    </source>
</evidence>
<protein>
    <recommendedName>
        <fullName evidence="3">WD domain, G-beta repeat protein</fullName>
    </recommendedName>
</protein>
<evidence type="ECO:0008006" key="3">
    <source>
        <dbReference type="Google" id="ProtNLM"/>
    </source>
</evidence>
<reference evidence="1 2" key="1">
    <citation type="submission" date="2015-09" db="EMBL/GenBank/DDBJ databases">
        <title>Draft genome of the parasitic nematode Teladorsagia circumcincta isolate WARC Sus (inbred).</title>
        <authorList>
            <person name="Mitreva M."/>
        </authorList>
    </citation>
    <scope>NUCLEOTIDE SEQUENCE [LARGE SCALE GENOMIC DNA]</scope>
    <source>
        <strain evidence="1 2">S</strain>
    </source>
</reference>